<sequence length="76" mass="8601">MPPSETLRLTARIWPEEDGFVIQCVENGVTTEGDTYEEALKNIQEAVELYYEDEDVDFDLIHPEAAVVPFAIRLSA</sequence>
<dbReference type="EMBL" id="JAQFWP010000115">
    <property type="protein sequence ID" value="MDA2808914.1"/>
    <property type="molecule type" value="Genomic_DNA"/>
</dbReference>
<reference evidence="1" key="1">
    <citation type="submission" date="2023-01" db="EMBL/GenBank/DDBJ databases">
        <title>Draft genome sequence of Nocardiopsis sp. LSu2-4 isolated from halophytes.</title>
        <authorList>
            <person name="Duangmal K."/>
            <person name="Chantavorakit T."/>
        </authorList>
    </citation>
    <scope>NUCLEOTIDE SEQUENCE</scope>
    <source>
        <strain evidence="1">LSu2-4</strain>
    </source>
</reference>
<dbReference type="Pfam" id="PF24113">
    <property type="entry name" value="DUF7387"/>
    <property type="match status" value="1"/>
</dbReference>
<protein>
    <submittedName>
        <fullName evidence="1">Type II toxin-antitoxin system HicB family antitoxin</fullName>
    </submittedName>
</protein>
<dbReference type="Gene3D" id="3.30.160.250">
    <property type="match status" value="1"/>
</dbReference>
<evidence type="ECO:0000313" key="2">
    <source>
        <dbReference type="Proteomes" id="UP001165685"/>
    </source>
</evidence>
<keyword evidence="2" id="KW-1185">Reference proteome</keyword>
<comment type="caution">
    <text evidence="1">The sequence shown here is derived from an EMBL/GenBank/DDBJ whole genome shotgun (WGS) entry which is preliminary data.</text>
</comment>
<evidence type="ECO:0000313" key="1">
    <source>
        <dbReference type="EMBL" id="MDA2808914.1"/>
    </source>
</evidence>
<dbReference type="InterPro" id="IPR055811">
    <property type="entry name" value="DUF7387"/>
</dbReference>
<gene>
    <name evidence="1" type="ORF">O4U47_30695</name>
</gene>
<name>A0ABT4TW42_9ACTN</name>
<proteinExistence type="predicted"/>
<dbReference type="InterPro" id="IPR035069">
    <property type="entry name" value="TTHA1013/TTHA0281-like"/>
</dbReference>
<dbReference type="Proteomes" id="UP001165685">
    <property type="component" value="Unassembled WGS sequence"/>
</dbReference>
<organism evidence="1 2">
    <name type="scientific">Nocardiopsis suaedae</name>
    <dbReference type="NCBI Taxonomy" id="3018444"/>
    <lineage>
        <taxon>Bacteria</taxon>
        <taxon>Bacillati</taxon>
        <taxon>Actinomycetota</taxon>
        <taxon>Actinomycetes</taxon>
        <taxon>Streptosporangiales</taxon>
        <taxon>Nocardiopsidaceae</taxon>
        <taxon>Nocardiopsis</taxon>
    </lineage>
</organism>
<dbReference type="RefSeq" id="WP_017622837.1">
    <property type="nucleotide sequence ID" value="NZ_JAQFWP010000115.1"/>
</dbReference>
<dbReference type="SUPFAM" id="SSF143100">
    <property type="entry name" value="TTHA1013/TTHA0281-like"/>
    <property type="match status" value="1"/>
</dbReference>
<accession>A0ABT4TW42</accession>